<sequence>MINVDTIAKIFYNASDINDDKYKALVNMMMETNDCQESVKATNEITIYYAKEMNIWTIGYKIIEGLCLFFNLLAISSMIPEKSEDEIIAGLNKINIADIRALDVLISRIEKKEAKANMLNKIKIDGLLIHILMSKSNRERRKILEKLDKQLLKKINDEIDVFIIARIEDAYNSYIGG</sequence>
<name>A0A0B2UK63_9MICR</name>
<reference evidence="1 2" key="1">
    <citation type="journal article" date="2014" name="MBio">
        <title>The Ordospora colligata genome; evolution of extreme reduction in microsporidia and host-to-parasite horizontal gene transfer.</title>
        <authorList>
            <person name="Pombert J.-F."/>
            <person name="Haag K.L."/>
            <person name="Beidas S."/>
            <person name="Ebert D."/>
            <person name="Keeling P.J."/>
        </authorList>
    </citation>
    <scope>NUCLEOTIDE SEQUENCE [LARGE SCALE GENOMIC DNA]</scope>
    <source>
        <strain evidence="1 2">OC4</strain>
    </source>
</reference>
<dbReference type="AlphaFoldDB" id="A0A0B2UK63"/>
<keyword evidence="2" id="KW-1185">Reference proteome</keyword>
<comment type="caution">
    <text evidence="1">The sequence shown here is derived from an EMBL/GenBank/DDBJ whole genome shotgun (WGS) entry which is preliminary data.</text>
</comment>
<gene>
    <name evidence="1" type="ORF">M896_070030</name>
</gene>
<evidence type="ECO:0000313" key="1">
    <source>
        <dbReference type="EMBL" id="KHN69437.1"/>
    </source>
</evidence>
<protein>
    <submittedName>
        <fullName evidence="1">Uncharacterized protein</fullName>
    </submittedName>
</protein>
<organism evidence="1 2">
    <name type="scientific">Ordospora colligata OC4</name>
    <dbReference type="NCBI Taxonomy" id="1354746"/>
    <lineage>
        <taxon>Eukaryota</taxon>
        <taxon>Fungi</taxon>
        <taxon>Fungi incertae sedis</taxon>
        <taxon>Microsporidia</taxon>
        <taxon>Ordosporidae</taxon>
        <taxon>Ordospora</taxon>
    </lineage>
</organism>
<accession>A0A0B2UK63</accession>
<proteinExistence type="predicted"/>
<dbReference type="VEuPathDB" id="MicrosporidiaDB:M896_070030"/>
<dbReference type="InParanoid" id="A0A0B2UK63"/>
<evidence type="ECO:0000313" key="2">
    <source>
        <dbReference type="Proteomes" id="UP000031056"/>
    </source>
</evidence>
<dbReference type="GeneID" id="26261972"/>
<dbReference type="HOGENOM" id="CLU_1518348_0_0_1"/>
<dbReference type="RefSeq" id="XP_014563479.1">
    <property type="nucleotide sequence ID" value="XM_014707993.1"/>
</dbReference>
<dbReference type="EMBL" id="JOKQ01000007">
    <property type="protein sequence ID" value="KHN69437.1"/>
    <property type="molecule type" value="Genomic_DNA"/>
</dbReference>
<dbReference type="Proteomes" id="UP000031056">
    <property type="component" value="Unassembled WGS sequence"/>
</dbReference>